<dbReference type="GO" id="GO:0016324">
    <property type="term" value="C:apical plasma membrane"/>
    <property type="evidence" value="ECO:0007669"/>
    <property type="project" value="UniProtKB-SubCell"/>
</dbReference>
<comment type="catalytic activity">
    <reaction evidence="13">
        <text>a triacylglycerol + H2O = a diacylglycerol + a fatty acid + H(+)</text>
        <dbReference type="Rhea" id="RHEA:12044"/>
        <dbReference type="ChEBI" id="CHEBI:15377"/>
        <dbReference type="ChEBI" id="CHEBI:15378"/>
        <dbReference type="ChEBI" id="CHEBI:17855"/>
        <dbReference type="ChEBI" id="CHEBI:18035"/>
        <dbReference type="ChEBI" id="CHEBI:28868"/>
        <dbReference type="EC" id="3.1.1.3"/>
    </reaction>
    <physiologicalReaction direction="left-to-right" evidence="13">
        <dbReference type="Rhea" id="RHEA:12045"/>
    </physiologicalReaction>
</comment>
<keyword evidence="8" id="KW-0378">Hydrolase</keyword>
<keyword evidence="12" id="KW-0325">Glycoprotein</keyword>
<dbReference type="InParanoid" id="A7SHN8"/>
<dbReference type="Pfam" id="PF00657">
    <property type="entry name" value="Lipase_GDSL"/>
    <property type="match status" value="1"/>
</dbReference>
<evidence type="ECO:0000256" key="4">
    <source>
        <dbReference type="ARBA" id="ARBA00022475"/>
    </source>
</evidence>
<evidence type="ECO:0000256" key="25">
    <source>
        <dbReference type="ARBA" id="ARBA00048011"/>
    </source>
</evidence>
<keyword evidence="4" id="KW-1003">Cell membrane</keyword>
<evidence type="ECO:0000256" key="20">
    <source>
        <dbReference type="ARBA" id="ARBA00045916"/>
    </source>
</evidence>
<dbReference type="InterPro" id="IPR038885">
    <property type="entry name" value="PLB1"/>
</dbReference>
<evidence type="ECO:0000256" key="12">
    <source>
        <dbReference type="ARBA" id="ARBA00023180"/>
    </source>
</evidence>
<keyword evidence="46" id="KW-1185">Reference proteome</keyword>
<comment type="catalytic activity">
    <reaction evidence="39">
        <text>1-hexadecanoyl-2-(9Z)-octadecenoyl-3-octadecanoyl-sn-glycerol + H2O = 1-hexadecanoyl-3-octadecanoyl-sn-glycerol + (9Z)-octadecenoate + H(+)</text>
        <dbReference type="Rhea" id="RHEA:41103"/>
        <dbReference type="ChEBI" id="CHEBI:15377"/>
        <dbReference type="ChEBI" id="CHEBI:15378"/>
        <dbReference type="ChEBI" id="CHEBI:30823"/>
        <dbReference type="ChEBI" id="CHEBI:77623"/>
        <dbReference type="ChEBI" id="CHEBI:77624"/>
    </reaction>
    <physiologicalReaction direction="left-to-right" evidence="39">
        <dbReference type="Rhea" id="RHEA:41104"/>
    </physiologicalReaction>
</comment>
<dbReference type="InterPro" id="IPR035547">
    <property type="entry name" value="Phospholipase_B"/>
</dbReference>
<dbReference type="PhylomeDB" id="A7SHN8"/>
<dbReference type="FunFam" id="3.40.50.1110:FF:000005">
    <property type="entry name" value="Phospholipase B1"/>
    <property type="match status" value="1"/>
</dbReference>
<dbReference type="CDD" id="cd01824">
    <property type="entry name" value="Phospholipase_B_like"/>
    <property type="match status" value="1"/>
</dbReference>
<comment type="catalytic activity">
    <reaction evidence="32">
        <text>1,2,3-tri-(9Z-octadecenoyl)-glycerol + H2O = di-(9Z)-octadecenoylglycerol + (9Z)-octadecenoate + H(+)</text>
        <dbReference type="Rhea" id="RHEA:38575"/>
        <dbReference type="ChEBI" id="CHEBI:15377"/>
        <dbReference type="ChEBI" id="CHEBI:15378"/>
        <dbReference type="ChEBI" id="CHEBI:30823"/>
        <dbReference type="ChEBI" id="CHEBI:53753"/>
        <dbReference type="ChEBI" id="CHEBI:75945"/>
    </reaction>
    <physiologicalReaction direction="left-to-right" evidence="32">
        <dbReference type="Rhea" id="RHEA:38576"/>
    </physiologicalReaction>
</comment>
<dbReference type="Proteomes" id="UP000001593">
    <property type="component" value="Unassembled WGS sequence"/>
</dbReference>
<comment type="catalytic activity">
    <reaction evidence="21">
        <text>1-hexadecanoyl-2-(9Z)-octadecenoyl-3-octadecanoyl-sn-glycerol + H2O = 2-(9Z-octadecenoyl)-3-octadecanoyl-sn-glycerol + hexadecanoate + H(+)</text>
        <dbReference type="Rhea" id="RHEA:41107"/>
        <dbReference type="ChEBI" id="CHEBI:7896"/>
        <dbReference type="ChEBI" id="CHEBI:15377"/>
        <dbReference type="ChEBI" id="CHEBI:15378"/>
        <dbReference type="ChEBI" id="CHEBI:75558"/>
        <dbReference type="ChEBI" id="CHEBI:77623"/>
    </reaction>
    <physiologicalReaction direction="left-to-right" evidence="21">
        <dbReference type="Rhea" id="RHEA:41108"/>
    </physiologicalReaction>
</comment>
<keyword evidence="7" id="KW-0677">Repeat</keyword>
<comment type="catalytic activity">
    <reaction evidence="24">
        <text>1-hexadecanoyl-2-(9Z)-octadecenoyl-3-octadecanoyl-sn-glycerol + H2O = 1-hexadecanoyl-2-(9Z-octadecenoyl)-sn-glycerol + octadecanoate + H(+)</text>
        <dbReference type="Rhea" id="RHEA:41111"/>
        <dbReference type="ChEBI" id="CHEBI:15377"/>
        <dbReference type="ChEBI" id="CHEBI:15378"/>
        <dbReference type="ChEBI" id="CHEBI:25629"/>
        <dbReference type="ChEBI" id="CHEBI:75466"/>
        <dbReference type="ChEBI" id="CHEBI:77623"/>
    </reaction>
    <physiologicalReaction direction="left-to-right" evidence="24">
        <dbReference type="Rhea" id="RHEA:41112"/>
    </physiologicalReaction>
</comment>
<comment type="catalytic activity">
    <reaction evidence="40">
        <text>1,2-dihexadecanoyl-sn-glycero-3-phosphocholine + 2 H2O = sn-glycerol 3-phosphocholine + 2 hexadecanoate + 2 H(+)</text>
        <dbReference type="Rhea" id="RHEA:40975"/>
        <dbReference type="ChEBI" id="CHEBI:7896"/>
        <dbReference type="ChEBI" id="CHEBI:15377"/>
        <dbReference type="ChEBI" id="CHEBI:15378"/>
        <dbReference type="ChEBI" id="CHEBI:16870"/>
        <dbReference type="ChEBI" id="CHEBI:72999"/>
    </reaction>
    <physiologicalReaction direction="left-to-right" evidence="40">
        <dbReference type="Rhea" id="RHEA:40976"/>
    </physiologicalReaction>
</comment>
<evidence type="ECO:0000256" key="29">
    <source>
        <dbReference type="ARBA" id="ARBA00048227"/>
    </source>
</evidence>
<comment type="catalytic activity">
    <reaction evidence="41">
        <text>1,3-di-(9Z-octadecenoyl)-glycerol + H2O = 1-(9Z-octadecenoyl)-glycerol + (9Z)-octadecenoate + H(+)</text>
        <dbReference type="Rhea" id="RHEA:39939"/>
        <dbReference type="ChEBI" id="CHEBI:15377"/>
        <dbReference type="ChEBI" id="CHEBI:15378"/>
        <dbReference type="ChEBI" id="CHEBI:30823"/>
        <dbReference type="ChEBI" id="CHEBI:75342"/>
        <dbReference type="ChEBI" id="CHEBI:75735"/>
    </reaction>
    <physiologicalReaction direction="left-to-right" evidence="41">
        <dbReference type="Rhea" id="RHEA:39940"/>
    </physiologicalReaction>
</comment>
<comment type="catalytic activity">
    <reaction evidence="38">
        <text>1-O-hexadecyl-2-(9Z)-octadecenoyl-sn-glycero-3-phosphocholine + H2O = 1-O-hexadecyl-sn-glycero-3-phosphocholine + (9Z)-octadecenoate + H(+)</text>
        <dbReference type="Rhea" id="RHEA:40915"/>
        <dbReference type="ChEBI" id="CHEBI:15377"/>
        <dbReference type="ChEBI" id="CHEBI:15378"/>
        <dbReference type="ChEBI" id="CHEBI:30823"/>
        <dbReference type="ChEBI" id="CHEBI:34112"/>
        <dbReference type="ChEBI" id="CHEBI:64496"/>
    </reaction>
    <physiologicalReaction direction="left-to-right" evidence="38">
        <dbReference type="Rhea" id="RHEA:40916"/>
    </physiologicalReaction>
</comment>
<evidence type="ECO:0000256" key="15">
    <source>
        <dbReference type="ARBA" id="ARBA00023422"/>
    </source>
</evidence>
<dbReference type="Gene3D" id="3.40.50.1110">
    <property type="entry name" value="SGNH hydrolase"/>
    <property type="match status" value="1"/>
</dbReference>
<dbReference type="GO" id="GO:0004620">
    <property type="term" value="F:phospholipase activity"/>
    <property type="evidence" value="ECO:0000318"/>
    <property type="project" value="GO_Central"/>
</dbReference>
<comment type="catalytic activity">
    <reaction evidence="28">
        <text>1,2-di-(9Z-octadecenoyl)-sn-glycero-3-phosphocholine + H2O = 1-(9Z-octadecenoyl)-sn-glycero-3-phosphocholine + (9Z)-octadecenoate + H(+)</text>
        <dbReference type="Rhea" id="RHEA:40923"/>
        <dbReference type="ChEBI" id="CHEBI:15377"/>
        <dbReference type="ChEBI" id="CHEBI:15378"/>
        <dbReference type="ChEBI" id="CHEBI:28610"/>
        <dbReference type="ChEBI" id="CHEBI:30823"/>
        <dbReference type="ChEBI" id="CHEBI:74669"/>
    </reaction>
    <physiologicalReaction direction="left-to-right" evidence="28">
        <dbReference type="Rhea" id="RHEA:40924"/>
    </physiologicalReaction>
</comment>
<comment type="catalytic activity">
    <reaction evidence="33">
        <text>a 1-acyl-sn-glycero-3-phosphocholine + H2O = sn-glycerol 3-phosphocholine + a fatty acid + H(+)</text>
        <dbReference type="Rhea" id="RHEA:15177"/>
        <dbReference type="ChEBI" id="CHEBI:15377"/>
        <dbReference type="ChEBI" id="CHEBI:15378"/>
        <dbReference type="ChEBI" id="CHEBI:16870"/>
        <dbReference type="ChEBI" id="CHEBI:28868"/>
        <dbReference type="ChEBI" id="CHEBI:58168"/>
        <dbReference type="EC" id="3.1.1.5"/>
    </reaction>
    <physiologicalReaction direction="left-to-right" evidence="33">
        <dbReference type="Rhea" id="RHEA:15178"/>
    </physiologicalReaction>
</comment>
<evidence type="ECO:0000256" key="28">
    <source>
        <dbReference type="ARBA" id="ARBA00048058"/>
    </source>
</evidence>
<evidence type="ECO:0000256" key="9">
    <source>
        <dbReference type="ARBA" id="ARBA00022989"/>
    </source>
</evidence>
<evidence type="ECO:0000256" key="6">
    <source>
        <dbReference type="ARBA" id="ARBA00022729"/>
    </source>
</evidence>
<evidence type="ECO:0000256" key="38">
    <source>
        <dbReference type="ARBA" id="ARBA00048872"/>
    </source>
</evidence>
<dbReference type="EMBL" id="DS469662">
    <property type="protein sequence ID" value="EDO36739.1"/>
    <property type="molecule type" value="Genomic_DNA"/>
</dbReference>
<evidence type="ECO:0000256" key="26">
    <source>
        <dbReference type="ARBA" id="ARBA00048015"/>
    </source>
</evidence>
<comment type="function">
    <text evidence="20">Calcium-independent membrane-associated phospholipase that catalyzes complete diacylation of phospholipids by hydrolyzing both sn-1 and sn-2 fatty acyl chains attached to the glycerol backbone (phospholipase B activity). Has dual phospholipase and lysophospholipase activities toward diacylphospholipids. Preferentially cleaves sn-2 ester bonds over sn-1 bonds. Acts as a lipase toward glycerolipid substrates. Hydrolyzes fatty acyl chains of diacylglycerols with preference for the sn-2 position and of triacylglycerols with not positional selectivity. May also hydrolyze long chain retinyl esters such as retinyl palmitate. May contribute to digestion of dietary phospholipids, glycerolipids and retinoids, facilitating lipid absorption at the brush border.</text>
</comment>
<comment type="catalytic activity">
    <reaction evidence="29">
        <text>1,2-dihexadecanoyl-sn-glycero-3-phosphocholine + H2O = 1-hexadecanoyl-sn-glycero-3-phosphocholine + hexadecanoate + H(+)</text>
        <dbReference type="Rhea" id="RHEA:41223"/>
        <dbReference type="ChEBI" id="CHEBI:7896"/>
        <dbReference type="ChEBI" id="CHEBI:15377"/>
        <dbReference type="ChEBI" id="CHEBI:15378"/>
        <dbReference type="ChEBI" id="CHEBI:72998"/>
        <dbReference type="ChEBI" id="CHEBI:72999"/>
    </reaction>
    <physiologicalReaction direction="left-to-right" evidence="29">
        <dbReference type="Rhea" id="RHEA:41224"/>
    </physiologicalReaction>
</comment>
<evidence type="ECO:0000256" key="23">
    <source>
        <dbReference type="ARBA" id="ARBA00047438"/>
    </source>
</evidence>
<dbReference type="PANTHER" id="PTHR21325">
    <property type="entry name" value="PHOSPHOLIPASE B, PLB1"/>
    <property type="match status" value="1"/>
</dbReference>
<evidence type="ECO:0000256" key="3">
    <source>
        <dbReference type="ARBA" id="ARBA00015133"/>
    </source>
</evidence>
<comment type="catalytic activity">
    <reaction evidence="27">
        <text>a 1-O-alkyl-2-acyl-sn-glycero-3-phosphocholine + H2O = a 1-O-alkyl-sn-glycero-3-phosphocholine + a fatty acid + H(+)</text>
        <dbReference type="Rhea" id="RHEA:36231"/>
        <dbReference type="ChEBI" id="CHEBI:15377"/>
        <dbReference type="ChEBI" id="CHEBI:15378"/>
        <dbReference type="ChEBI" id="CHEBI:28868"/>
        <dbReference type="ChEBI" id="CHEBI:30909"/>
        <dbReference type="ChEBI" id="CHEBI:36702"/>
        <dbReference type="EC" id="3.1.1.4"/>
    </reaction>
    <physiologicalReaction direction="left-to-right" evidence="27">
        <dbReference type="Rhea" id="RHEA:36232"/>
    </physiologicalReaction>
</comment>
<evidence type="ECO:0000256" key="40">
    <source>
        <dbReference type="ARBA" id="ARBA00049363"/>
    </source>
</evidence>
<evidence type="ECO:0000256" key="11">
    <source>
        <dbReference type="ARBA" id="ARBA00023136"/>
    </source>
</evidence>
<dbReference type="PANTHER" id="PTHR21325:SF31">
    <property type="entry name" value="GH22081P-RELATED"/>
    <property type="match status" value="1"/>
</dbReference>
<comment type="catalytic activity">
    <reaction evidence="14">
        <text>1-hexadecanoyl-2-(9Z,12Z-octadecadienoyl)-sn-glycero-3-phosphocholine + H2O = (9Z,12Z)-octadecadienoate + 1-hexadecanoyl-sn-glycero-3-phosphocholine + H(+)</text>
        <dbReference type="Rhea" id="RHEA:40811"/>
        <dbReference type="ChEBI" id="CHEBI:15377"/>
        <dbReference type="ChEBI" id="CHEBI:15378"/>
        <dbReference type="ChEBI" id="CHEBI:30245"/>
        <dbReference type="ChEBI" id="CHEBI:72998"/>
        <dbReference type="ChEBI" id="CHEBI:73002"/>
    </reaction>
    <physiologicalReaction direction="left-to-right" evidence="14">
        <dbReference type="Rhea" id="RHEA:40812"/>
    </physiologicalReaction>
</comment>
<dbReference type="GO" id="GO:0004623">
    <property type="term" value="F:phospholipase A2 activity"/>
    <property type="evidence" value="ECO:0007669"/>
    <property type="project" value="UniProtKB-EC"/>
</dbReference>
<dbReference type="STRING" id="45351.A7SHN8"/>
<keyword evidence="6" id="KW-0732">Signal</keyword>
<evidence type="ECO:0000256" key="22">
    <source>
        <dbReference type="ARBA" id="ARBA00047363"/>
    </source>
</evidence>
<evidence type="ECO:0000256" key="24">
    <source>
        <dbReference type="ARBA" id="ARBA00047459"/>
    </source>
</evidence>
<comment type="catalytic activity">
    <reaction evidence="22">
        <text>1,3-dihexadecanoyl-2-(9Z-octadecenoyl)glycerol + H2O = 1-hexadecanoyl-2-(9Z-octadecenoyl)-glycerol + hexadecanoate + H(+)</text>
        <dbReference type="Rhea" id="RHEA:40979"/>
        <dbReference type="ChEBI" id="CHEBI:7896"/>
        <dbReference type="ChEBI" id="CHEBI:15377"/>
        <dbReference type="ChEBI" id="CHEBI:15378"/>
        <dbReference type="ChEBI" id="CHEBI:75585"/>
        <dbReference type="ChEBI" id="CHEBI:75688"/>
    </reaction>
    <physiologicalReaction direction="left-to-right" evidence="22">
        <dbReference type="Rhea" id="RHEA:40980"/>
    </physiologicalReaction>
</comment>
<evidence type="ECO:0000256" key="5">
    <source>
        <dbReference type="ARBA" id="ARBA00022692"/>
    </source>
</evidence>
<proteinExistence type="inferred from homology"/>
<evidence type="ECO:0000256" key="43">
    <source>
        <dbReference type="SAM" id="Phobius"/>
    </source>
</evidence>
<evidence type="ECO:0000256" key="19">
    <source>
        <dbReference type="ARBA" id="ARBA00033022"/>
    </source>
</evidence>
<comment type="catalytic activity">
    <reaction evidence="34">
        <text>1-hexadecanoyl-2-(9Z-octadecenoyl)-sn-glycero-3-phosphoethanolamine + H2O = 1-hexadecanoyl-sn-glycero-3-phosphoethanolamine + (9Z)-octadecenoate + H(+)</text>
        <dbReference type="Rhea" id="RHEA:40911"/>
        <dbReference type="ChEBI" id="CHEBI:15377"/>
        <dbReference type="ChEBI" id="CHEBI:15378"/>
        <dbReference type="ChEBI" id="CHEBI:30823"/>
        <dbReference type="ChEBI" id="CHEBI:73004"/>
        <dbReference type="ChEBI" id="CHEBI:73007"/>
    </reaction>
    <physiologicalReaction direction="left-to-right" evidence="34">
        <dbReference type="Rhea" id="RHEA:40912"/>
    </physiologicalReaction>
</comment>
<evidence type="ECO:0000256" key="31">
    <source>
        <dbReference type="ARBA" id="ARBA00048374"/>
    </source>
</evidence>
<evidence type="ECO:0000256" key="27">
    <source>
        <dbReference type="ARBA" id="ARBA00048049"/>
    </source>
</evidence>
<comment type="catalytic activity">
    <reaction evidence="25">
        <text>2,3-di-(9Z)-octadecenoyl-sn-glycerol + H2O = 3-(9Z-octadecenoyl)-sn-glycerol + (9Z)-octadecenoate + H(+)</text>
        <dbReference type="Rhea" id="RHEA:42604"/>
        <dbReference type="ChEBI" id="CHEBI:15377"/>
        <dbReference type="ChEBI" id="CHEBI:15378"/>
        <dbReference type="ChEBI" id="CHEBI:30823"/>
        <dbReference type="ChEBI" id="CHEBI:75824"/>
        <dbReference type="ChEBI" id="CHEBI:75938"/>
    </reaction>
    <physiologicalReaction direction="left-to-right" evidence="25">
        <dbReference type="Rhea" id="RHEA:42605"/>
    </physiologicalReaction>
</comment>
<organism evidence="45 46">
    <name type="scientific">Nematostella vectensis</name>
    <name type="common">Starlet sea anemone</name>
    <dbReference type="NCBI Taxonomy" id="45351"/>
    <lineage>
        <taxon>Eukaryota</taxon>
        <taxon>Metazoa</taxon>
        <taxon>Cnidaria</taxon>
        <taxon>Anthozoa</taxon>
        <taxon>Hexacorallia</taxon>
        <taxon>Actiniaria</taxon>
        <taxon>Edwardsiidae</taxon>
        <taxon>Nematostella</taxon>
    </lineage>
</organism>
<reference evidence="45 46" key="1">
    <citation type="journal article" date="2007" name="Science">
        <title>Sea anemone genome reveals ancestral eumetazoan gene repertoire and genomic organization.</title>
        <authorList>
            <person name="Putnam N.H."/>
            <person name="Srivastava M."/>
            <person name="Hellsten U."/>
            <person name="Dirks B."/>
            <person name="Chapman J."/>
            <person name="Salamov A."/>
            <person name="Terry A."/>
            <person name="Shapiro H."/>
            <person name="Lindquist E."/>
            <person name="Kapitonov V.V."/>
            <person name="Jurka J."/>
            <person name="Genikhovich G."/>
            <person name="Grigoriev I.V."/>
            <person name="Lucas S.M."/>
            <person name="Steele R.E."/>
            <person name="Finnerty J.R."/>
            <person name="Technau U."/>
            <person name="Martindale M.Q."/>
            <person name="Rokhsar D.S."/>
        </authorList>
    </citation>
    <scope>NUCLEOTIDE SEQUENCE [LARGE SCALE GENOMIC DNA]</scope>
    <source>
        <strain evidence="46">CH2 X CH6</strain>
    </source>
</reference>
<evidence type="ECO:0000256" key="8">
    <source>
        <dbReference type="ARBA" id="ARBA00022801"/>
    </source>
</evidence>
<dbReference type="InterPro" id="IPR036514">
    <property type="entry name" value="SGNH_hydro_sf"/>
</dbReference>
<comment type="catalytic activity">
    <reaction evidence="30">
        <text>1-hexadecanoyl-2-(9Z,12Z-octadecadienoyl)-sn-glycero-3-phosphocholine + H2O = 2-(9Z,12Z-octadecadienoyl)-sn-glycero-3-phosphocholine + hexadecanoate + H(+)</text>
        <dbReference type="Rhea" id="RHEA:40971"/>
        <dbReference type="ChEBI" id="CHEBI:7896"/>
        <dbReference type="ChEBI" id="CHEBI:15377"/>
        <dbReference type="ChEBI" id="CHEBI:15378"/>
        <dbReference type="ChEBI" id="CHEBI:73002"/>
        <dbReference type="ChEBI" id="CHEBI:76084"/>
    </reaction>
    <physiologicalReaction direction="left-to-right" evidence="30">
        <dbReference type="Rhea" id="RHEA:40972"/>
    </physiologicalReaction>
</comment>
<evidence type="ECO:0000256" key="1">
    <source>
        <dbReference type="ARBA" id="ARBA00004247"/>
    </source>
</evidence>
<evidence type="ECO:0000256" key="2">
    <source>
        <dbReference type="ARBA" id="ARBA00009979"/>
    </source>
</evidence>
<dbReference type="GO" id="GO:0006644">
    <property type="term" value="P:phospholipid metabolic process"/>
    <property type="evidence" value="ECO:0000318"/>
    <property type="project" value="GO_Central"/>
</dbReference>
<dbReference type="GO" id="GO:0004622">
    <property type="term" value="F:phosphatidylcholine lysophospholipase activity"/>
    <property type="evidence" value="ECO:0007669"/>
    <property type="project" value="UniProtKB-EC"/>
</dbReference>
<evidence type="ECO:0000256" key="30">
    <source>
        <dbReference type="ARBA" id="ARBA00048362"/>
    </source>
</evidence>
<evidence type="ECO:0000256" key="13">
    <source>
        <dbReference type="ARBA" id="ARBA00023369"/>
    </source>
</evidence>
<dbReference type="eggNOG" id="KOG3670">
    <property type="taxonomic scope" value="Eukaryota"/>
</dbReference>
<dbReference type="PROSITE" id="PS50835">
    <property type="entry name" value="IG_LIKE"/>
    <property type="match status" value="1"/>
</dbReference>
<evidence type="ECO:0000256" key="18">
    <source>
        <dbReference type="ARBA" id="ARBA00031485"/>
    </source>
</evidence>
<keyword evidence="9 43" id="KW-1133">Transmembrane helix</keyword>
<evidence type="ECO:0000256" key="41">
    <source>
        <dbReference type="ARBA" id="ARBA00049372"/>
    </source>
</evidence>
<comment type="catalytic activity">
    <reaction evidence="36">
        <text>1-hexadecanoyl-2-(9Z-octadecenoyl)-sn-glycero-3-phosphocholine + H2O = 1-hexadecanoyl-sn-glycero-3-phosphocholine + (9Z)-octadecenoate + H(+)</text>
        <dbReference type="Rhea" id="RHEA:38779"/>
        <dbReference type="ChEBI" id="CHEBI:15377"/>
        <dbReference type="ChEBI" id="CHEBI:15378"/>
        <dbReference type="ChEBI" id="CHEBI:30823"/>
        <dbReference type="ChEBI" id="CHEBI:72998"/>
        <dbReference type="ChEBI" id="CHEBI:73001"/>
    </reaction>
    <physiologicalReaction direction="left-to-right" evidence="36">
        <dbReference type="Rhea" id="RHEA:38780"/>
    </physiologicalReaction>
</comment>
<dbReference type="AlphaFoldDB" id="A7SHN8"/>
<evidence type="ECO:0000313" key="46">
    <source>
        <dbReference type="Proteomes" id="UP000001593"/>
    </source>
</evidence>
<evidence type="ECO:0000256" key="36">
    <source>
        <dbReference type="ARBA" id="ARBA00048699"/>
    </source>
</evidence>
<keyword evidence="10" id="KW-0443">Lipid metabolism</keyword>
<dbReference type="InterPro" id="IPR007110">
    <property type="entry name" value="Ig-like_dom"/>
</dbReference>
<comment type="catalytic activity">
    <reaction evidence="26">
        <text>1-hexadecanoyl-2-(9Z-octadecenoyl)-sn-glycero-3-phospho-(1'-sn-glycerol) + H2O = 1-hexadecanoyl-sn-glycero-3-phospho-(1'-sn-glycerol) + (9Z)-octadecenoate + H(+)</text>
        <dbReference type="Rhea" id="RHEA:40919"/>
        <dbReference type="ChEBI" id="CHEBI:15377"/>
        <dbReference type="ChEBI" id="CHEBI:15378"/>
        <dbReference type="ChEBI" id="CHEBI:30823"/>
        <dbReference type="ChEBI" id="CHEBI:72841"/>
        <dbReference type="ChEBI" id="CHEBI:75158"/>
    </reaction>
    <physiologicalReaction direction="left-to-right" evidence="26">
        <dbReference type="Rhea" id="RHEA:40920"/>
    </physiologicalReaction>
</comment>
<dbReference type="InterPro" id="IPR001087">
    <property type="entry name" value="GDSL"/>
</dbReference>
<dbReference type="GO" id="GO:0004806">
    <property type="term" value="F:triacylglycerol lipase activity"/>
    <property type="evidence" value="ECO:0007669"/>
    <property type="project" value="UniProtKB-EC"/>
</dbReference>
<comment type="catalytic activity">
    <reaction evidence="35">
        <text>1-hexadecanoyl-sn-glycero-3-phosphocholine + H2O = sn-glycerol 3-phosphocholine + hexadecanoate + H(+)</text>
        <dbReference type="Rhea" id="RHEA:40435"/>
        <dbReference type="ChEBI" id="CHEBI:7896"/>
        <dbReference type="ChEBI" id="CHEBI:15377"/>
        <dbReference type="ChEBI" id="CHEBI:15378"/>
        <dbReference type="ChEBI" id="CHEBI:16870"/>
        <dbReference type="ChEBI" id="CHEBI:72998"/>
    </reaction>
    <physiologicalReaction direction="left-to-right" evidence="35">
        <dbReference type="Rhea" id="RHEA:40436"/>
    </physiologicalReaction>
</comment>
<dbReference type="HOGENOM" id="CLU_404572_0_0_1"/>
<keyword evidence="5 43" id="KW-0812">Transmembrane</keyword>
<feature type="domain" description="Ig-like" evidence="44">
    <location>
        <begin position="139"/>
        <end position="235"/>
    </location>
</feature>
<evidence type="ECO:0000256" key="16">
    <source>
        <dbReference type="ARBA" id="ARBA00029723"/>
    </source>
</evidence>
<comment type="catalytic activity">
    <reaction evidence="15">
        <text>a 1,2-diacyl-sn-glycero-3-phosphocholine + H2O = a 1-acyl-sn-glycero-3-phosphocholine + a fatty acid + H(+)</text>
        <dbReference type="Rhea" id="RHEA:15801"/>
        <dbReference type="ChEBI" id="CHEBI:15377"/>
        <dbReference type="ChEBI" id="CHEBI:15378"/>
        <dbReference type="ChEBI" id="CHEBI:28868"/>
        <dbReference type="ChEBI" id="CHEBI:57643"/>
        <dbReference type="ChEBI" id="CHEBI:58168"/>
        <dbReference type="EC" id="3.1.1.4"/>
    </reaction>
    <physiologicalReaction direction="left-to-right" evidence="15">
        <dbReference type="Rhea" id="RHEA:15802"/>
    </physiologicalReaction>
</comment>
<evidence type="ECO:0000259" key="44">
    <source>
        <dbReference type="PROSITE" id="PS50835"/>
    </source>
</evidence>
<evidence type="ECO:0000256" key="35">
    <source>
        <dbReference type="ARBA" id="ARBA00048656"/>
    </source>
</evidence>
<feature type="transmembrane region" description="Helical" evidence="43">
    <location>
        <begin position="636"/>
        <end position="656"/>
    </location>
</feature>
<protein>
    <recommendedName>
        <fullName evidence="3">Phospholipase B1, membrane-associated</fullName>
    </recommendedName>
    <alternativeName>
        <fullName evidence="16">Lysophospholipase</fullName>
    </alternativeName>
    <alternativeName>
        <fullName evidence="17">Phospholipase A2</fullName>
    </alternativeName>
    <alternativeName>
        <fullName evidence="19">Phospholipase B/lipase</fullName>
    </alternativeName>
    <alternativeName>
        <fullName evidence="18">Triacylglycerol lipase</fullName>
    </alternativeName>
</protein>
<evidence type="ECO:0000256" key="39">
    <source>
        <dbReference type="ARBA" id="ARBA00048939"/>
    </source>
</evidence>
<keyword evidence="11 43" id="KW-0472">Membrane</keyword>
<dbReference type="SUPFAM" id="SSF52266">
    <property type="entry name" value="SGNH hydrolase"/>
    <property type="match status" value="1"/>
</dbReference>
<evidence type="ECO:0000256" key="37">
    <source>
        <dbReference type="ARBA" id="ARBA00048869"/>
    </source>
</evidence>
<evidence type="ECO:0000256" key="42">
    <source>
        <dbReference type="ARBA" id="ARBA00049461"/>
    </source>
</evidence>
<evidence type="ECO:0000256" key="10">
    <source>
        <dbReference type="ARBA" id="ARBA00023098"/>
    </source>
</evidence>
<evidence type="ECO:0000256" key="32">
    <source>
        <dbReference type="ARBA" id="ARBA00048386"/>
    </source>
</evidence>
<evidence type="ECO:0000256" key="7">
    <source>
        <dbReference type="ARBA" id="ARBA00022737"/>
    </source>
</evidence>
<sequence length="680" mass="74620">MVSMAGLGAKASSWNGYFTEYRGASWSIGGDGTLSQAVTLPNILKIYNKNLKGFSSSKIDWSLNMATTMAPIDLSPPRSTLTADHLARRPFRMWLPAMASCCCAWKLSVFFISFLFGGSDAVLPVNATSVKVGFILEDPKVENHDASEVVLDGSHINSNLHLVCFIEPRLPQGTDYEIHKNDLVKWEKITYTHQAADSIRYWSNDRTKTAISYNTSFHMIGTYGCYYGTLNKTINVKVENLNVALKLHPPTNFSEVQKYIMHMRDLTSIPGWGTSQQLLQGKGVDESCEVTPSSTAPPIDMSVHLLHASDVTVIGALGDTFTAGLGAKASSWNGYFTEYRGASWSIGGDGTLSQAVTLPNILKIYNKNLKGFSSSKIDWSLNMATTMAPIEELETQVKKLISEMTSGNGLYINFKDDWKVVTLHIGSFDLCHVCLDKERYGPSAMIKHLMRSLNLLKSKVPRLFVNLVLPIDVSNLDSVFSTRPHCKILGWNACPCMADGDVASKHVVASAAATYKKLVLELINSGIYDVSDKFAVVIQPFMFRGPRNKEGGLVAEFFGPDCIHLNTLGHASAATALWNNMLEPVGNKSDVWLTKASLKCPTQARPYFATKTNSHVVTGMLTDDEEDSSLGMPTGAAVAIAVVLGAVVIGIMLFVWKSRNSRPRNEVIRLIPTSHARPRI</sequence>
<evidence type="ECO:0000256" key="14">
    <source>
        <dbReference type="ARBA" id="ARBA00023408"/>
    </source>
</evidence>
<comment type="catalytic activity">
    <reaction evidence="37">
        <text>1,3-dihexadecanoyl-2-(9Z-octadecenoyl)glycerol + H2O = 1,3-dihexadecanoylglycerol + (9Z)-octadecenoate + H(+)</text>
        <dbReference type="Rhea" id="RHEA:40983"/>
        <dbReference type="ChEBI" id="CHEBI:15377"/>
        <dbReference type="ChEBI" id="CHEBI:15378"/>
        <dbReference type="ChEBI" id="CHEBI:30823"/>
        <dbReference type="ChEBI" id="CHEBI:75688"/>
        <dbReference type="ChEBI" id="CHEBI:77619"/>
    </reaction>
    <physiologicalReaction direction="left-to-right" evidence="37">
        <dbReference type="Rhea" id="RHEA:40984"/>
    </physiologicalReaction>
</comment>
<comment type="catalytic activity">
    <reaction evidence="42">
        <text>2-(9Z-octadecenoyl)-glycerol + H2O = glycerol + (9Z)-octadecenoate + H(+)</text>
        <dbReference type="Rhea" id="RHEA:38491"/>
        <dbReference type="ChEBI" id="CHEBI:15377"/>
        <dbReference type="ChEBI" id="CHEBI:15378"/>
        <dbReference type="ChEBI" id="CHEBI:17754"/>
        <dbReference type="ChEBI" id="CHEBI:30823"/>
        <dbReference type="ChEBI" id="CHEBI:73990"/>
    </reaction>
    <physiologicalReaction direction="left-to-right" evidence="42">
        <dbReference type="Rhea" id="RHEA:38492"/>
    </physiologicalReaction>
</comment>
<evidence type="ECO:0000256" key="33">
    <source>
        <dbReference type="ARBA" id="ARBA00048454"/>
    </source>
</evidence>
<comment type="similarity">
    <text evidence="2">Belongs to the 'GDSL' lipolytic enzyme family. Phospholipase B1 subfamily.</text>
</comment>
<comment type="catalytic activity">
    <reaction evidence="31">
        <text>1-octadecanoyl-2-(9Z,12Z)-octadecadienoyl-sn-glycerol + H2O = 1-octadecanoyl-sn-glycerol + (9Z,12Z)-octadecadienoate + H(+)</text>
        <dbReference type="Rhea" id="RHEA:40927"/>
        <dbReference type="ChEBI" id="CHEBI:15377"/>
        <dbReference type="ChEBI" id="CHEBI:15378"/>
        <dbReference type="ChEBI" id="CHEBI:30245"/>
        <dbReference type="ChEBI" id="CHEBI:75550"/>
        <dbReference type="ChEBI" id="CHEBI:77097"/>
    </reaction>
    <physiologicalReaction direction="left-to-right" evidence="31">
        <dbReference type="Rhea" id="RHEA:40928"/>
    </physiologicalReaction>
</comment>
<comment type="subcellular location">
    <subcellularLocation>
        <location evidence="1">Apical cell membrane</location>
        <topology evidence="1">Single-pass type I membrane protein</topology>
    </subcellularLocation>
</comment>
<name>A7SHN8_NEMVE</name>
<comment type="catalytic activity">
    <reaction evidence="23">
        <text>1-(9Z-octadecenoyl)-glycerol + H2O = glycerol + (9Z)-octadecenoate + H(+)</text>
        <dbReference type="Rhea" id="RHEA:38487"/>
        <dbReference type="ChEBI" id="CHEBI:15377"/>
        <dbReference type="ChEBI" id="CHEBI:15378"/>
        <dbReference type="ChEBI" id="CHEBI:17754"/>
        <dbReference type="ChEBI" id="CHEBI:30823"/>
        <dbReference type="ChEBI" id="CHEBI:75342"/>
    </reaction>
    <physiologicalReaction direction="left-to-right" evidence="23">
        <dbReference type="Rhea" id="RHEA:38488"/>
    </physiologicalReaction>
</comment>
<evidence type="ECO:0000256" key="17">
    <source>
        <dbReference type="ARBA" id="ARBA00031182"/>
    </source>
</evidence>
<gene>
    <name evidence="45" type="ORF">NEMVEDRAFT_v1g245338</name>
</gene>
<evidence type="ECO:0000256" key="34">
    <source>
        <dbReference type="ARBA" id="ARBA00048613"/>
    </source>
</evidence>
<evidence type="ECO:0000313" key="45">
    <source>
        <dbReference type="EMBL" id="EDO36739.1"/>
    </source>
</evidence>
<accession>A7SHN8</accession>
<evidence type="ECO:0000256" key="21">
    <source>
        <dbReference type="ARBA" id="ARBA00047324"/>
    </source>
</evidence>